<sequence length="264" mass="29193">MLAGILITIREGLETFLVIGILLGYLTKINQKKYFKHVWLGAIGAIVLSVVISFIFQALKISFEGESAELFEIVVAAIAIIILSYMVVWMQKQSKNIKGELQAKVDEALSNNQVWGITILAFVTVIREGIETALFLTALKGEGLLLGSFTGLFIAAIISILLYKTTIKLNLRKFFMITGWLLIFIAAGLTSHAIHALGELGIIPPIIEKVWSLEWLIPDESLLGKLLHAFIGYESTPSLMQVIAYSAYILIVGKMFMNNSKETT</sequence>
<keyword evidence="3" id="KW-0812">Transmembrane</keyword>
<organism evidence="6 7">
    <name type="scientific">Thermoanaerobacter thermohydrosulfuricus</name>
    <name type="common">Clostridium thermohydrosulfuricum</name>
    <dbReference type="NCBI Taxonomy" id="1516"/>
    <lineage>
        <taxon>Bacteria</taxon>
        <taxon>Bacillati</taxon>
        <taxon>Bacillota</taxon>
        <taxon>Clostridia</taxon>
        <taxon>Thermoanaerobacterales</taxon>
        <taxon>Thermoanaerobacteraceae</taxon>
        <taxon>Thermoanaerobacter</taxon>
    </lineage>
</organism>
<dbReference type="PANTHER" id="PTHR31632:SF2">
    <property type="entry name" value="PLASMA MEMBRANE IRON PERMEASE"/>
    <property type="match status" value="1"/>
</dbReference>
<accession>A0A1I2B1L0</accession>
<dbReference type="AlphaFoldDB" id="A0A1I2B1L0"/>
<keyword evidence="5" id="KW-0472">Membrane</keyword>
<dbReference type="GO" id="GO:0015093">
    <property type="term" value="F:ferrous iron transmembrane transporter activity"/>
    <property type="evidence" value="ECO:0007669"/>
    <property type="project" value="TreeGrafter"/>
</dbReference>
<reference evidence="6 7" key="1">
    <citation type="submission" date="2016-10" db="EMBL/GenBank/DDBJ databases">
        <authorList>
            <person name="de Groot N.N."/>
        </authorList>
    </citation>
    <scope>NUCLEOTIDE SEQUENCE [LARGE SCALE GENOMIC DNA]</scope>
    <source>
        <strain evidence="6 7">DSM 569</strain>
    </source>
</reference>
<evidence type="ECO:0000256" key="5">
    <source>
        <dbReference type="ARBA" id="ARBA00023136"/>
    </source>
</evidence>
<evidence type="ECO:0000256" key="1">
    <source>
        <dbReference type="ARBA" id="ARBA00004141"/>
    </source>
</evidence>
<evidence type="ECO:0000256" key="2">
    <source>
        <dbReference type="ARBA" id="ARBA00008333"/>
    </source>
</evidence>
<dbReference type="RefSeq" id="WP_019908154.1">
    <property type="nucleotide sequence ID" value="NZ_FNBS01000011.1"/>
</dbReference>
<dbReference type="InterPro" id="IPR004923">
    <property type="entry name" value="FTR1/Fip1/EfeU"/>
</dbReference>
<dbReference type="EMBL" id="FNBS01000011">
    <property type="protein sequence ID" value="SDF38007.1"/>
    <property type="molecule type" value="Genomic_DNA"/>
</dbReference>
<comment type="subcellular location">
    <subcellularLocation>
        <location evidence="1">Membrane</location>
        <topology evidence="1">Multi-pass membrane protein</topology>
    </subcellularLocation>
</comment>
<comment type="similarity">
    <text evidence="2">Belongs to the oxidase-dependent Fe transporter (OFeT) (TC 9.A.10.1) family.</text>
</comment>
<keyword evidence="4" id="KW-1133">Transmembrane helix</keyword>
<dbReference type="Proteomes" id="UP000183404">
    <property type="component" value="Unassembled WGS sequence"/>
</dbReference>
<dbReference type="GO" id="GO:0033573">
    <property type="term" value="C:high-affinity iron permease complex"/>
    <property type="evidence" value="ECO:0007669"/>
    <property type="project" value="InterPro"/>
</dbReference>
<evidence type="ECO:0000313" key="6">
    <source>
        <dbReference type="EMBL" id="SDF38007.1"/>
    </source>
</evidence>
<protein>
    <submittedName>
        <fullName evidence="6">High-affinity iron transporter</fullName>
    </submittedName>
</protein>
<dbReference type="PANTHER" id="PTHR31632">
    <property type="entry name" value="IRON TRANSPORTER FTH1"/>
    <property type="match status" value="1"/>
</dbReference>
<gene>
    <name evidence="6" type="ORF">SAMN04244560_00655</name>
</gene>
<evidence type="ECO:0000313" key="7">
    <source>
        <dbReference type="Proteomes" id="UP000183404"/>
    </source>
</evidence>
<proteinExistence type="inferred from homology"/>
<evidence type="ECO:0000256" key="4">
    <source>
        <dbReference type="ARBA" id="ARBA00022989"/>
    </source>
</evidence>
<dbReference type="Pfam" id="PF03239">
    <property type="entry name" value="FTR1"/>
    <property type="match status" value="1"/>
</dbReference>
<evidence type="ECO:0000256" key="3">
    <source>
        <dbReference type="ARBA" id="ARBA00022692"/>
    </source>
</evidence>
<name>A0A1I2B1L0_THETY</name>